<reference evidence="3" key="1">
    <citation type="submission" date="2023-01" db="EMBL/GenBank/DDBJ databases">
        <title>Human gut microbiome strain richness.</title>
        <authorList>
            <person name="Chen-Liaw A."/>
        </authorList>
    </citation>
    <scope>NUCLEOTIDE SEQUENCE</scope>
    <source>
        <strain evidence="3">B1_m1001713B170214d0_201011</strain>
    </source>
</reference>
<comment type="caution">
    <text evidence="3">The sequence shown here is derived from an EMBL/GenBank/DDBJ whole genome shotgun (WGS) entry which is preliminary data.</text>
</comment>
<feature type="signal peptide" evidence="1">
    <location>
        <begin position="1"/>
        <end position="27"/>
    </location>
</feature>
<dbReference type="RefSeq" id="WP_100932536.1">
    <property type="nucleotide sequence ID" value="NZ_JAQLGH010000020.1"/>
</dbReference>
<dbReference type="InterPro" id="IPR046240">
    <property type="entry name" value="DUF6273"/>
</dbReference>
<gene>
    <name evidence="3" type="ORF">PM006_09080</name>
</gene>
<accession>A0AAW6AXS4</accession>
<dbReference type="Pfam" id="PF19789">
    <property type="entry name" value="DUF6273"/>
    <property type="match status" value="1"/>
</dbReference>
<evidence type="ECO:0000259" key="2">
    <source>
        <dbReference type="Pfam" id="PF19789"/>
    </source>
</evidence>
<proteinExistence type="predicted"/>
<dbReference type="Proteomes" id="UP001300871">
    <property type="component" value="Unassembled WGS sequence"/>
</dbReference>
<evidence type="ECO:0000313" key="4">
    <source>
        <dbReference type="Proteomes" id="UP001300871"/>
    </source>
</evidence>
<evidence type="ECO:0000313" key="3">
    <source>
        <dbReference type="EMBL" id="MDB2000352.1"/>
    </source>
</evidence>
<keyword evidence="1" id="KW-0732">Signal</keyword>
<feature type="domain" description="DUF6273" evidence="2">
    <location>
        <begin position="519"/>
        <end position="671"/>
    </location>
</feature>
<name>A0AAW6AXS4_CLOSY</name>
<dbReference type="AlphaFoldDB" id="A0AAW6AXS4"/>
<dbReference type="EMBL" id="JAQLGM010000018">
    <property type="protein sequence ID" value="MDB2000352.1"/>
    <property type="molecule type" value="Genomic_DNA"/>
</dbReference>
<evidence type="ECO:0000256" key="1">
    <source>
        <dbReference type="SAM" id="SignalP"/>
    </source>
</evidence>
<protein>
    <submittedName>
        <fullName evidence="3">DUF6273 domain-containing protein</fullName>
    </submittedName>
</protein>
<organism evidence="3 4">
    <name type="scientific">Clostridium symbiosum</name>
    <name type="common">Bacteroides symbiosus</name>
    <dbReference type="NCBI Taxonomy" id="1512"/>
    <lineage>
        <taxon>Bacteria</taxon>
        <taxon>Bacillati</taxon>
        <taxon>Bacillota</taxon>
        <taxon>Clostridia</taxon>
        <taxon>Lachnospirales</taxon>
        <taxon>Lachnospiraceae</taxon>
        <taxon>Otoolea</taxon>
    </lineage>
</organism>
<sequence length="673" mass="76473">MKRRYIGFLVVLLFSLLCWGITGVALASEEHEIEYTVSFVDTSDYNTKIFNMQRGKVAEGTVINVSFPKQIIGTDGHIWKSVVDSPQVFTVYQSGTHKYYIEYEQGEKVTEPDEPDAEEKERLERWLDKAWKADCDITGQAPDGERDSNLIIENDLQNNTRIKNLVSMVQEAEWHYFYMIGKNYLPQTLVIGTNFDAEYSSTKEDTFSIGKEKYTVIRVGVRRNWKPETCVHDWEVISTIKNSCLENGQETCRCRRCLTEETVLLPALGHHDTDSDSLCDLCGQRAFEQTVGDIIQTTLKTKEGDIPLAFRCLDTDYNGSGKMLYLSEDVLGKDITGICFHEADYNDSPLRNYFNLAFANDSSIAAALQPIERSDAAGRIDYASLLSKTEYEQYVQEGLIEAGEPHFLRTVDGDKIYAVDSNENMNRVLPAGNEDYGARPFILLNKPVTGETAEPANWKVGDVQMRQVGKKTYRFRCVDEDYSDKQDGHRRSALFLCDSVIRADIDSTNTELKKLTFGTNNNYKISSIRNWLNKNSANSSFNLEPISIGVNTAYTGSTIAGAWEQLDDSRLSHHDIGFQYMQDRLFCLSMEEALKYREELWRFGNSQNNPDSQVSPYSQGYYLRTPFYEEDERGAFQYGSDIYVVDLLNGNIHTALTTSETYGIRPAFALPQG</sequence>
<feature type="chain" id="PRO_5044477605" evidence="1">
    <location>
        <begin position="28"/>
        <end position="673"/>
    </location>
</feature>